<feature type="topological domain" description="Cytoplasmic" evidence="10">
    <location>
        <begin position="1"/>
        <end position="7"/>
    </location>
</feature>
<comment type="function">
    <text evidence="10">Heme chaperone required for the biogenesis of c-type cytochromes. Transiently binds heme delivered by CcmC and transfers the heme to apo-cytochromes in a process facilitated by CcmF and CcmH.</text>
</comment>
<evidence type="ECO:0000256" key="6">
    <source>
        <dbReference type="ARBA" id="ARBA00022968"/>
    </source>
</evidence>
<dbReference type="RefSeq" id="WP_018066593.1">
    <property type="nucleotide sequence ID" value="NZ_AQWH01000025.1"/>
</dbReference>
<evidence type="ECO:0000256" key="5">
    <source>
        <dbReference type="ARBA" id="ARBA00022748"/>
    </source>
</evidence>
<dbReference type="PANTHER" id="PTHR34128:SF2">
    <property type="entry name" value="CYTOCHROME C-TYPE BIOGENESIS PROTEIN CCME HOMOLOG, MITOCHONDRIAL"/>
    <property type="match status" value="1"/>
</dbReference>
<evidence type="ECO:0000256" key="1">
    <source>
        <dbReference type="ARBA" id="ARBA00004370"/>
    </source>
</evidence>
<evidence type="ECO:0000256" key="2">
    <source>
        <dbReference type="ARBA" id="ARBA00022617"/>
    </source>
</evidence>
<dbReference type="PANTHER" id="PTHR34128">
    <property type="entry name" value="CYTOCHROME C-TYPE BIOGENESIS PROTEIN CCME HOMOLOG, MITOCHONDRIAL"/>
    <property type="match status" value="1"/>
</dbReference>
<reference evidence="12 13" key="1">
    <citation type="submission" date="2017-03" db="EMBL/GenBank/DDBJ databases">
        <title>Foreign affairs: Plasmid Transfer between Roseobacters and Rhizobia.</title>
        <authorList>
            <person name="Bartling P."/>
            <person name="Bunk B."/>
            <person name="Overmann J."/>
            <person name="Brinkmann H."/>
            <person name="Petersen J."/>
        </authorList>
    </citation>
    <scope>NUCLEOTIDE SEQUENCE [LARGE SCALE GENOMIC DNA]</scope>
    <source>
        <strain evidence="12 13">MACL11</strain>
    </source>
</reference>
<evidence type="ECO:0000313" key="13">
    <source>
        <dbReference type="Proteomes" id="UP000191135"/>
    </source>
</evidence>
<evidence type="ECO:0000256" key="11">
    <source>
        <dbReference type="PIRSR" id="PIRSR604329-50"/>
    </source>
</evidence>
<feature type="binding site" description="axial binding residue" evidence="10 11">
    <location>
        <position position="126"/>
    </location>
    <ligand>
        <name>heme</name>
        <dbReference type="ChEBI" id="CHEBI:30413"/>
    </ligand>
    <ligandPart>
        <name>Fe</name>
        <dbReference type="ChEBI" id="CHEBI:18248"/>
    </ligandPart>
</feature>
<dbReference type="InterPro" id="IPR012340">
    <property type="entry name" value="NA-bd_OB-fold"/>
</dbReference>
<keyword evidence="2 10" id="KW-0349">Heme</keyword>
<proteinExistence type="inferred from homology"/>
<keyword evidence="6 10" id="KW-0735">Signal-anchor</keyword>
<evidence type="ECO:0000256" key="8">
    <source>
        <dbReference type="ARBA" id="ARBA00023004"/>
    </source>
</evidence>
<organism evidence="12 13">
    <name type="scientific">Martelella mediterranea DSM 17316</name>
    <dbReference type="NCBI Taxonomy" id="1122214"/>
    <lineage>
        <taxon>Bacteria</taxon>
        <taxon>Pseudomonadati</taxon>
        <taxon>Pseudomonadota</taxon>
        <taxon>Alphaproteobacteria</taxon>
        <taxon>Hyphomicrobiales</taxon>
        <taxon>Aurantimonadaceae</taxon>
        <taxon>Martelella</taxon>
    </lineage>
</organism>
<comment type="similarity">
    <text evidence="10">Belongs to the CcmE/CycJ family.</text>
</comment>
<name>A0A1U9Z5F6_9HYPH</name>
<sequence length="149" mass="15923">MTRKQKRLAVIGGGVGFIAIAVLLVLFALSRSVSYFFMPSDFAENPVSSDTRIRLGGLVEDGSVRGAEGAGVAFAVTDGNSSVEVRYAGILPDLFREGQGVVTEGRMGPDGIFRADTVLAKHDENYMPKEVADRLKAEGVWEGEEDATP</sequence>
<gene>
    <name evidence="10 12" type="primary">ccmE</name>
    <name evidence="10" type="synonym">cycJ</name>
    <name evidence="12" type="ORF">Mame_03545</name>
</gene>
<dbReference type="Proteomes" id="UP000191135">
    <property type="component" value="Chromosome"/>
</dbReference>
<dbReference type="KEGG" id="mmed:Mame_03545"/>
<dbReference type="GO" id="GO:0005886">
    <property type="term" value="C:plasma membrane"/>
    <property type="evidence" value="ECO:0007669"/>
    <property type="project" value="UniProtKB-SubCell"/>
</dbReference>
<keyword evidence="5 10" id="KW-0201">Cytochrome c-type biogenesis</keyword>
<dbReference type="GO" id="GO:0017004">
    <property type="term" value="P:cytochrome complex assembly"/>
    <property type="evidence" value="ECO:0007669"/>
    <property type="project" value="UniProtKB-KW"/>
</dbReference>
<keyword evidence="7 10" id="KW-1133">Transmembrane helix</keyword>
<dbReference type="SUPFAM" id="SSF82093">
    <property type="entry name" value="Heme chaperone CcmE"/>
    <property type="match status" value="1"/>
</dbReference>
<dbReference type="NCBIfam" id="NF009727">
    <property type="entry name" value="PRK13254.1-1"/>
    <property type="match status" value="1"/>
</dbReference>
<accession>A0A1U9Z5F6</accession>
<dbReference type="OrthoDB" id="9793584at2"/>
<keyword evidence="4 10" id="KW-0479">Metal-binding</keyword>
<dbReference type="NCBIfam" id="NF009731">
    <property type="entry name" value="PRK13254.1-5"/>
    <property type="match status" value="1"/>
</dbReference>
<evidence type="ECO:0000256" key="7">
    <source>
        <dbReference type="ARBA" id="ARBA00022989"/>
    </source>
</evidence>
<dbReference type="GO" id="GO:0017003">
    <property type="term" value="P:protein-heme linkage"/>
    <property type="evidence" value="ECO:0007669"/>
    <property type="project" value="UniProtKB-UniRule"/>
</dbReference>
<dbReference type="AlphaFoldDB" id="A0A1U9Z5F6"/>
<evidence type="ECO:0000256" key="9">
    <source>
        <dbReference type="ARBA" id="ARBA00023136"/>
    </source>
</evidence>
<evidence type="ECO:0000313" key="12">
    <source>
        <dbReference type="EMBL" id="AQZ52850.1"/>
    </source>
</evidence>
<feature type="topological domain" description="Extracellular" evidence="10">
    <location>
        <begin position="29"/>
        <end position="149"/>
    </location>
</feature>
<keyword evidence="13" id="KW-1185">Reference proteome</keyword>
<evidence type="ECO:0000256" key="10">
    <source>
        <dbReference type="HAMAP-Rule" id="MF_01959"/>
    </source>
</evidence>
<dbReference type="eggNOG" id="COG2332">
    <property type="taxonomic scope" value="Bacteria"/>
</dbReference>
<keyword evidence="8 10" id="KW-0408">Iron</keyword>
<dbReference type="STRING" id="1122214.Mame_03545"/>
<evidence type="ECO:0000256" key="4">
    <source>
        <dbReference type="ARBA" id="ARBA00022723"/>
    </source>
</evidence>
<keyword evidence="10" id="KW-1003">Cell membrane</keyword>
<dbReference type="Gene3D" id="2.40.50.140">
    <property type="entry name" value="Nucleic acid-binding proteins"/>
    <property type="match status" value="1"/>
</dbReference>
<dbReference type="InterPro" id="IPR004329">
    <property type="entry name" value="CcmE"/>
</dbReference>
<dbReference type="EMBL" id="CP020330">
    <property type="protein sequence ID" value="AQZ52850.1"/>
    <property type="molecule type" value="Genomic_DNA"/>
</dbReference>
<dbReference type="GO" id="GO:0046872">
    <property type="term" value="F:metal ion binding"/>
    <property type="evidence" value="ECO:0007669"/>
    <property type="project" value="UniProtKB-KW"/>
</dbReference>
<feature type="binding site" description="covalent" evidence="10 11">
    <location>
        <position position="122"/>
    </location>
    <ligand>
        <name>heme</name>
        <dbReference type="ChEBI" id="CHEBI:30413"/>
    </ligand>
</feature>
<evidence type="ECO:0000256" key="3">
    <source>
        <dbReference type="ARBA" id="ARBA00022692"/>
    </source>
</evidence>
<keyword evidence="3 10" id="KW-0812">Transmembrane</keyword>
<dbReference type="GO" id="GO:0020037">
    <property type="term" value="F:heme binding"/>
    <property type="evidence" value="ECO:0007669"/>
    <property type="project" value="InterPro"/>
</dbReference>
<dbReference type="InterPro" id="IPR036127">
    <property type="entry name" value="CcmE-like_sf"/>
</dbReference>
<dbReference type="HAMAP" id="MF_01959">
    <property type="entry name" value="CcmE"/>
    <property type="match status" value="1"/>
</dbReference>
<comment type="subcellular location">
    <subcellularLocation>
        <location evidence="10">Cell membrane</location>
        <topology evidence="10">Single-pass type II membrane protein</topology>
    </subcellularLocation>
    <subcellularLocation>
        <location evidence="1">Membrane</location>
    </subcellularLocation>
</comment>
<protein>
    <recommendedName>
        <fullName evidence="10">Cytochrome c-type biogenesis protein CcmE</fullName>
    </recommendedName>
    <alternativeName>
        <fullName evidence="10">Cytochrome c maturation protein E</fullName>
    </alternativeName>
    <alternativeName>
        <fullName evidence="10">Heme chaperone CcmE</fullName>
    </alternativeName>
</protein>
<keyword evidence="9 10" id="KW-0472">Membrane</keyword>
<dbReference type="Pfam" id="PF03100">
    <property type="entry name" value="CcmE"/>
    <property type="match status" value="1"/>
</dbReference>